<dbReference type="InterPro" id="IPR013762">
    <property type="entry name" value="Integrase-like_cat_sf"/>
</dbReference>
<dbReference type="Pfam" id="PF00589">
    <property type="entry name" value="Phage_integrase"/>
    <property type="match status" value="1"/>
</dbReference>
<dbReference type="GO" id="GO:0003677">
    <property type="term" value="F:DNA binding"/>
    <property type="evidence" value="ECO:0007669"/>
    <property type="project" value="InterPro"/>
</dbReference>
<reference evidence="4 5" key="1">
    <citation type="submission" date="2016-06" db="EMBL/GenBank/DDBJ databases">
        <authorList>
            <person name="Kjaerup R.B."/>
            <person name="Dalgaard T.S."/>
            <person name="Juul-Madsen H.R."/>
        </authorList>
    </citation>
    <scope>NUCLEOTIDE SEQUENCE [LARGE SCALE GENOMIC DNA]</scope>
    <source>
        <strain evidence="4">2</strain>
    </source>
</reference>
<keyword evidence="5" id="KW-1185">Reference proteome</keyword>
<organism evidence="4 5">
    <name type="scientific">Candidatus Propionivibrio aalborgensis</name>
    <dbReference type="NCBI Taxonomy" id="1860101"/>
    <lineage>
        <taxon>Bacteria</taxon>
        <taxon>Pseudomonadati</taxon>
        <taxon>Pseudomonadota</taxon>
        <taxon>Betaproteobacteria</taxon>
        <taxon>Rhodocyclales</taxon>
        <taxon>Rhodocyclaceae</taxon>
        <taxon>Propionivibrio</taxon>
    </lineage>
</organism>
<name>A0A1A8XHZ9_9RHOO</name>
<feature type="compositionally biased region" description="Basic and acidic residues" evidence="2">
    <location>
        <begin position="622"/>
        <end position="636"/>
    </location>
</feature>
<dbReference type="SUPFAM" id="SSF56349">
    <property type="entry name" value="DNA breaking-rejoining enzymes"/>
    <property type="match status" value="1"/>
</dbReference>
<evidence type="ECO:0000256" key="1">
    <source>
        <dbReference type="ARBA" id="ARBA00023172"/>
    </source>
</evidence>
<feature type="domain" description="Tyr recombinase" evidence="3">
    <location>
        <begin position="782"/>
        <end position="1014"/>
    </location>
</feature>
<evidence type="ECO:0000259" key="3">
    <source>
        <dbReference type="PROSITE" id="PS51898"/>
    </source>
</evidence>
<dbReference type="EMBL" id="FLQY01000041">
    <property type="protein sequence ID" value="SBT04780.1"/>
    <property type="molecule type" value="Genomic_DNA"/>
</dbReference>
<dbReference type="CDD" id="cd00397">
    <property type="entry name" value="DNA_BRE_C"/>
    <property type="match status" value="1"/>
</dbReference>
<evidence type="ECO:0000256" key="2">
    <source>
        <dbReference type="SAM" id="MobiDB-lite"/>
    </source>
</evidence>
<dbReference type="GO" id="GO:0015074">
    <property type="term" value="P:DNA integration"/>
    <property type="evidence" value="ECO:0007669"/>
    <property type="project" value="InterPro"/>
</dbReference>
<dbReference type="GO" id="GO:0006310">
    <property type="term" value="P:DNA recombination"/>
    <property type="evidence" value="ECO:0007669"/>
    <property type="project" value="UniProtKB-KW"/>
</dbReference>
<dbReference type="Gene3D" id="1.10.443.10">
    <property type="entry name" value="Intergrase catalytic core"/>
    <property type="match status" value="1"/>
</dbReference>
<sequence length="1306" mass="146469">MSEKFSGSALYPLPGVMTEMIRGVRQRAAATMLDDSESSIEAHNLYVTYVVILMMLATGHRPVSDIFSTLDCFDQETGLVSIEDKAVDKGHEIRVVAAPPMLFEQLELYLMHLQSVYLRLQWSAPELAMQILSATQPAGPRLIPLFFYLDKSGTQWNSIRPATLEAYLGNVWMLPLNVNRDLIATGGRVAGCPSFFIDAQLGHQDVGCEPNGSCSPISPIELAEYWTPLLQKHVEELGISVLPGWKPTRGKRIPVLNPKLLAKTTAVAFGPEKRRIKRSAELSREADAVDALIPELATKIEQGVIEDALLKEWLNRIAEKSPFGRFSIWVALLRRRLASLRRAGVKVALPGRVAPALSEPSPFSPDTFPQSQHINKVRAAFLEYFDRMVNEPTCAQRVAEIVASAVLFGAELDVKRLQSFLDALRSARLVRIENRFILIHSSESAGSVVWQFDPMSAGLLIGYDRKFSQGERESCSGSVVASALGILANEIGWLKSRNSKHVVLATLLRDLVKPAKGYWSLRLSGMDYAVATGKQKTTSLTEPSLVRLMTGKRVLTTDEELIEPEQVESPLWTPAVAFDPSQHGYSAAAGFWKRVVKIFYEAENVGKNNRQNISKESGAPFEEEKGGEKKERFDKRSRNIKRRLEPVLKKILNQPGNIPPIGVALVSWAYALSTRGTPSTGEIRANTVFRYVDAIGRRLLERAGDTNFFALPDFAVEDIYADVAEVSCANVKHPDFVVSRLMEFHEFLIDTYGVPDIDWTDIVADLPIPTKNVDVGMVTDEEYWRAFRFLRTDASMSERDQRATTTMLVLLYRFGLRPGELFLLKTADLSSTNRIVIRICNSVYGETKSDNGVRAIPWMGNEEGEDLHLVKEWHAHAKEYGNQDSLALLFGEEDHCRTALDRSLAMKKITEALRAASGDQSIRPRHLRHSFASRLWLAMILESSTSDMVLVTVWNQLWPNATPEDIRKILVGNSSISRRSIWAIALALGHVSPSVSFRHYVHLMDFVRAAKLWKQKIDLSQKALGKVLCCPYATIRTIRAANKDAAMKDGMLFFHVAKNIPDIKDSELIDETDLPQAMSYLIVHESAGLSFEAIDRILCLAGIRDELDGLAERFLVSEATVREVVETGRKLQRDTGFRDYGLDATPDADRFPGAKVFSRHERIDSDSVRLRSALRLLSDDAATGANLWLDYRDKTKFVLIFELVSDLQNFIDSLLRTFEMTSDMFELLIPAQEGDEEWQGVRDQYSAQGLAIRNNFHLGTRAGQVGLRLINGKSKFKRHRVWDRLMFAVACQAIVKNKTEPWNVHP</sequence>
<dbReference type="Proteomes" id="UP000199600">
    <property type="component" value="Unassembled WGS sequence"/>
</dbReference>
<protein>
    <recommendedName>
        <fullName evidence="3">Tyr recombinase domain-containing protein</fullName>
    </recommendedName>
</protein>
<accession>A0A1A8XHZ9</accession>
<evidence type="ECO:0000313" key="4">
    <source>
        <dbReference type="EMBL" id="SBT04780.1"/>
    </source>
</evidence>
<dbReference type="RefSeq" id="WP_186409927.1">
    <property type="nucleotide sequence ID" value="NZ_FLQY01000041.1"/>
</dbReference>
<dbReference type="InterPro" id="IPR011010">
    <property type="entry name" value="DNA_brk_join_enz"/>
</dbReference>
<dbReference type="InterPro" id="IPR002104">
    <property type="entry name" value="Integrase_catalytic"/>
</dbReference>
<gene>
    <name evidence="4" type="ORF">PROAA_1350019</name>
</gene>
<dbReference type="PROSITE" id="PS51898">
    <property type="entry name" value="TYR_RECOMBINASE"/>
    <property type="match status" value="1"/>
</dbReference>
<proteinExistence type="predicted"/>
<feature type="region of interest" description="Disordered" evidence="2">
    <location>
        <begin position="610"/>
        <end position="636"/>
    </location>
</feature>
<keyword evidence="1" id="KW-0233">DNA recombination</keyword>
<evidence type="ECO:0000313" key="5">
    <source>
        <dbReference type="Proteomes" id="UP000199600"/>
    </source>
</evidence>